<dbReference type="CDD" id="cd21037">
    <property type="entry name" value="MLKL_NTD"/>
    <property type="match status" value="1"/>
</dbReference>
<feature type="transmembrane region" description="Helical" evidence="1">
    <location>
        <begin position="1060"/>
        <end position="1080"/>
    </location>
</feature>
<dbReference type="InterPro" id="IPR011990">
    <property type="entry name" value="TPR-like_helical_dom_sf"/>
</dbReference>
<dbReference type="AlphaFoldDB" id="A0AAW0AZP4"/>
<name>A0AAW0AZP4_9AGAR</name>
<sequence>MLDPLTVTTTIITLATFIKDLIELGEGIRSSIEKVGENRRQIRDLTQDIVRTLYDLASLTSGKEGAFRGPELLVALESLKAEMLYVHSKCLKISPKQLPGLRSISSHLKAWRKRDDLEKKIARLRERANKCLLEFNAFSAARTEHVALEIAHTALRIEQRLIVDNIENQLKARRLEGLMAPLMLETEFGQHKLRETVERISARPWSTLGCFGGAGMYSEVIVWDHLTIDLFGYMATRGRNLGTFKLHYIASTWGQMSRAHRHQSQLDAAIECSQQSLALWVEIAHLLPEADNRIGYLQSMIIHAKNLVAKKDKTAMLSAAQDAVSLARPMAKALAESIVLRGTPLTIQERQDTCTFCDAFLVLAKVLSSLDRPLDSYEAFLEAFQNSCSLPISSYDPLYWRRYIDSFLNVICTVAEDDHLSLSMLAGCVGLFRNLARIYPEQCSSGFLRVLHVFAYFSQQPHSYHSMEQIRLFLEPSCHAGPPAIDIATSIPVDSDVLADAMRLFFADAWQNSTIPLIQNILVAHFHEAIEAFRVVVHKPVFDKVGLSWILPIACKAFSHLSRADCVILLRVLVEAVKSSHAVCDTWTFEEWEKRLAAYFRRICNHVARFGFVNEGISICQEIVTYLEFRADAHPRAVMWLQEFQELCAFLLCDAARFSDAVDLVKRKRSRILESGDLLPDSNSWYPVLSMMKAHILQRVGRLKEALQLMRMGVADTLERAEKAVMACREIDLEDTDEEEVLCVQIHSLTTHSNCLATVGRPADGLASAQNAVSLYTEYSESMWRYFIFPIRSQELGGNAFLALSLRLLSTDDKEEALSNGRRATELYRELVALAPSHLPTLARSLRHLASVLWLLGHEDEATTASEEAADILRKVVDPETYFLPIFADALDELAGYLTKRGDYSGASGAITEAAAARLTFASLPPGPEWLFEQPKEADSECRLDSASIRVEVDDSGADESEVESDAGYEDALETIVLLDDQVQPVVAETREDPCRSSAFTSSGDDTDKSSISELDVLNVGGIGTAITRGAAEGSDNNAFLSKQVEISLRLSMRSTTMDVLWWILLLLPAFLFAVMYARLVQGL</sequence>
<keyword evidence="1" id="KW-0812">Transmembrane</keyword>
<dbReference type="InterPro" id="IPR059179">
    <property type="entry name" value="MLKL-like_MCAfunc"/>
</dbReference>
<dbReference type="Gene3D" id="1.25.40.10">
    <property type="entry name" value="Tetratricopeptide repeat domain"/>
    <property type="match status" value="1"/>
</dbReference>
<gene>
    <name evidence="2" type="ORF">R3P38DRAFT_3199985</name>
</gene>
<keyword evidence="1" id="KW-0472">Membrane</keyword>
<organism evidence="2 3">
    <name type="scientific">Favolaschia claudopus</name>
    <dbReference type="NCBI Taxonomy" id="2862362"/>
    <lineage>
        <taxon>Eukaryota</taxon>
        <taxon>Fungi</taxon>
        <taxon>Dikarya</taxon>
        <taxon>Basidiomycota</taxon>
        <taxon>Agaricomycotina</taxon>
        <taxon>Agaricomycetes</taxon>
        <taxon>Agaricomycetidae</taxon>
        <taxon>Agaricales</taxon>
        <taxon>Marasmiineae</taxon>
        <taxon>Mycenaceae</taxon>
        <taxon>Favolaschia</taxon>
    </lineage>
</organism>
<proteinExistence type="predicted"/>
<dbReference type="Proteomes" id="UP001362999">
    <property type="component" value="Unassembled WGS sequence"/>
</dbReference>
<dbReference type="EMBL" id="JAWWNJ010000045">
    <property type="protein sequence ID" value="KAK7018868.1"/>
    <property type="molecule type" value="Genomic_DNA"/>
</dbReference>
<evidence type="ECO:0000256" key="1">
    <source>
        <dbReference type="SAM" id="Phobius"/>
    </source>
</evidence>
<protein>
    <submittedName>
        <fullName evidence="2">Tetratricopeptide repeat family</fullName>
    </submittedName>
</protein>
<evidence type="ECO:0000313" key="2">
    <source>
        <dbReference type="EMBL" id="KAK7018868.1"/>
    </source>
</evidence>
<reference evidence="2 3" key="1">
    <citation type="journal article" date="2024" name="J Genomics">
        <title>Draft genome sequencing and assembly of Favolaschia claudopus CIRM-BRFM 2984 isolated from oak limbs.</title>
        <authorList>
            <person name="Navarro D."/>
            <person name="Drula E."/>
            <person name="Chaduli D."/>
            <person name="Cazenave R."/>
            <person name="Ahrendt S."/>
            <person name="Wang J."/>
            <person name="Lipzen A."/>
            <person name="Daum C."/>
            <person name="Barry K."/>
            <person name="Grigoriev I.V."/>
            <person name="Favel A."/>
            <person name="Rosso M.N."/>
            <person name="Martin F."/>
        </authorList>
    </citation>
    <scope>NUCLEOTIDE SEQUENCE [LARGE SCALE GENOMIC DNA]</scope>
    <source>
        <strain evidence="2 3">CIRM-BRFM 2984</strain>
    </source>
</reference>
<comment type="caution">
    <text evidence="2">The sequence shown here is derived from an EMBL/GenBank/DDBJ whole genome shotgun (WGS) entry which is preliminary data.</text>
</comment>
<accession>A0AAW0AZP4</accession>
<keyword evidence="3" id="KW-1185">Reference proteome</keyword>
<dbReference type="SUPFAM" id="SSF48452">
    <property type="entry name" value="TPR-like"/>
    <property type="match status" value="1"/>
</dbReference>
<evidence type="ECO:0000313" key="3">
    <source>
        <dbReference type="Proteomes" id="UP001362999"/>
    </source>
</evidence>
<keyword evidence="1" id="KW-1133">Transmembrane helix</keyword>